<feature type="compositionally biased region" description="Basic and acidic residues" evidence="11">
    <location>
        <begin position="788"/>
        <end position="803"/>
    </location>
</feature>
<feature type="compositionally biased region" description="Basic and acidic residues" evidence="11">
    <location>
        <begin position="538"/>
        <end position="561"/>
    </location>
</feature>
<feature type="compositionally biased region" description="Polar residues" evidence="11">
    <location>
        <begin position="156"/>
        <end position="168"/>
    </location>
</feature>
<evidence type="ECO:0000313" key="15">
    <source>
        <dbReference type="Proteomes" id="UP000816034"/>
    </source>
</evidence>
<dbReference type="SMART" id="SM00508">
    <property type="entry name" value="PostSET"/>
    <property type="match status" value="1"/>
</dbReference>
<dbReference type="GO" id="GO:0032259">
    <property type="term" value="P:methylation"/>
    <property type="evidence" value="ECO:0007669"/>
    <property type="project" value="UniProtKB-KW"/>
</dbReference>
<keyword evidence="4" id="KW-0808">Transferase</keyword>
<evidence type="ECO:0000256" key="11">
    <source>
        <dbReference type="SAM" id="MobiDB-lite"/>
    </source>
</evidence>
<comment type="catalytic activity">
    <reaction evidence="8">
        <text>L-lysyl(4)-[histone H3] + 3 S-adenosyl-L-methionine = N(6),N(6),N(6)-trimethyl-L-lysyl(4)-[histone H3] + 3 S-adenosyl-L-homocysteine + 3 H(+)</text>
        <dbReference type="Rhea" id="RHEA:60260"/>
        <dbReference type="Rhea" id="RHEA-COMP:15537"/>
        <dbReference type="Rhea" id="RHEA-COMP:15547"/>
        <dbReference type="ChEBI" id="CHEBI:15378"/>
        <dbReference type="ChEBI" id="CHEBI:29969"/>
        <dbReference type="ChEBI" id="CHEBI:57856"/>
        <dbReference type="ChEBI" id="CHEBI:59789"/>
        <dbReference type="ChEBI" id="CHEBI:61961"/>
        <dbReference type="EC" id="2.1.1.354"/>
    </reaction>
</comment>
<evidence type="ECO:0000259" key="12">
    <source>
        <dbReference type="PROSITE" id="PS50280"/>
    </source>
</evidence>
<accession>A0AA88KQ75</accession>
<dbReference type="PROSITE" id="PS50280">
    <property type="entry name" value="SET"/>
    <property type="match status" value="1"/>
</dbReference>
<feature type="compositionally biased region" description="Polar residues" evidence="11">
    <location>
        <begin position="12"/>
        <end position="32"/>
    </location>
</feature>
<evidence type="ECO:0000256" key="5">
    <source>
        <dbReference type="ARBA" id="ARBA00022691"/>
    </source>
</evidence>
<feature type="compositionally biased region" description="Acidic residues" evidence="11">
    <location>
        <begin position="756"/>
        <end position="771"/>
    </location>
</feature>
<evidence type="ECO:0000256" key="4">
    <source>
        <dbReference type="ARBA" id="ARBA00022679"/>
    </source>
</evidence>
<dbReference type="Proteomes" id="UP000816034">
    <property type="component" value="Unassembled WGS sequence"/>
</dbReference>
<dbReference type="SUPFAM" id="SSF82199">
    <property type="entry name" value="SET domain"/>
    <property type="match status" value="1"/>
</dbReference>
<evidence type="ECO:0000256" key="9">
    <source>
        <dbReference type="ARBA" id="ARBA00047583"/>
    </source>
</evidence>
<evidence type="ECO:0000256" key="1">
    <source>
        <dbReference type="ARBA" id="ARBA00004123"/>
    </source>
</evidence>
<keyword evidence="5" id="KW-0949">S-adenosyl-L-methionine</keyword>
<feature type="domain" description="Post-SET" evidence="13">
    <location>
        <begin position="1075"/>
        <end position="1091"/>
    </location>
</feature>
<feature type="compositionally biased region" description="Polar residues" evidence="11">
    <location>
        <begin position="131"/>
        <end position="149"/>
    </location>
</feature>
<evidence type="ECO:0000256" key="6">
    <source>
        <dbReference type="ARBA" id="ARBA00022853"/>
    </source>
</evidence>
<keyword evidence="6" id="KW-0156">Chromatin regulator</keyword>
<keyword evidence="3" id="KW-0489">Methyltransferase</keyword>
<feature type="region of interest" description="Disordered" evidence="11">
    <location>
        <begin position="307"/>
        <end position="355"/>
    </location>
</feature>
<dbReference type="AlphaFoldDB" id="A0AA88KQ75"/>
<evidence type="ECO:0000259" key="13">
    <source>
        <dbReference type="PROSITE" id="PS50868"/>
    </source>
</evidence>
<feature type="region of interest" description="Disordered" evidence="11">
    <location>
        <begin position="917"/>
        <end position="940"/>
    </location>
</feature>
<keyword evidence="7" id="KW-0539">Nucleus</keyword>
<feature type="compositionally biased region" description="Low complexity" evidence="11">
    <location>
        <begin position="113"/>
        <end position="129"/>
    </location>
</feature>
<dbReference type="InterPro" id="IPR001214">
    <property type="entry name" value="SET_dom"/>
</dbReference>
<feature type="region of interest" description="Disordered" evidence="11">
    <location>
        <begin position="222"/>
        <end position="253"/>
    </location>
</feature>
<feature type="region of interest" description="Disordered" evidence="11">
    <location>
        <begin position="747"/>
        <end position="864"/>
    </location>
</feature>
<evidence type="ECO:0000313" key="14">
    <source>
        <dbReference type="EMBL" id="KAG2389396.1"/>
    </source>
</evidence>
<dbReference type="GeneID" id="68106409"/>
<evidence type="ECO:0000256" key="3">
    <source>
        <dbReference type="ARBA" id="ARBA00022603"/>
    </source>
</evidence>
<feature type="region of interest" description="Disordered" evidence="11">
    <location>
        <begin position="1"/>
        <end position="172"/>
    </location>
</feature>
<dbReference type="GO" id="GO:0140999">
    <property type="term" value="F:histone H3K4 trimethyltransferase activity"/>
    <property type="evidence" value="ECO:0007669"/>
    <property type="project" value="UniProtKB-EC"/>
</dbReference>
<proteinExistence type="predicted"/>
<feature type="compositionally biased region" description="Basic and acidic residues" evidence="11">
    <location>
        <begin position="324"/>
        <end position="333"/>
    </location>
</feature>
<dbReference type="PROSITE" id="PS50868">
    <property type="entry name" value="POST_SET"/>
    <property type="match status" value="1"/>
</dbReference>
<feature type="compositionally biased region" description="Basic residues" evidence="11">
    <location>
        <begin position="836"/>
        <end position="852"/>
    </location>
</feature>
<keyword evidence="15" id="KW-1185">Reference proteome</keyword>
<evidence type="ECO:0000256" key="8">
    <source>
        <dbReference type="ARBA" id="ARBA00047571"/>
    </source>
</evidence>
<comment type="subcellular location">
    <subcellularLocation>
        <location evidence="1">Nucleus</location>
    </subcellularLocation>
</comment>
<feature type="domain" description="SET" evidence="12">
    <location>
        <begin position="952"/>
        <end position="1069"/>
    </location>
</feature>
<dbReference type="PANTHER" id="PTHR45814:SF2">
    <property type="entry name" value="HISTONE-LYSINE N-METHYLTRANSFERASE SETD1"/>
    <property type="match status" value="1"/>
</dbReference>
<dbReference type="GO" id="GO:0048188">
    <property type="term" value="C:Set1C/COMPASS complex"/>
    <property type="evidence" value="ECO:0007669"/>
    <property type="project" value="TreeGrafter"/>
</dbReference>
<sequence length="1091" mass="127400">MSRFDSAESSRHTNGIGDSTNDASRRPNGSDNTFDDGDNRKLSDSTVEKDDVMKGSSSVNSRSNSSVSNNGRRIYGTTTTSNSTTNTDSVHHSRRLYDASSSGQQVSNDRSRYSNPSYNRNRGNNRYYNGESPNPSYVTQNNRNASSSYNRERRYTNTSAGVGSNYSNRGHRRTDSYDHTMYNQYHPYPPHFDDTYAPHMLHHHYPENMYNYPPLHPVDSSGYPSHPYAHPTEISNSSSTTHSDPYLTSPNKSDKHYNEDYAMPYPYLQYPYLYPYQYFPGYPMAHPMSYDKGRADYNQQSFNREHYKNNRNEEEGESTDALQENEKTIEKTNENITTNDLSKSEPEKNKMQDEEEQIIESTAVPRDPRLFEYYPEETATVEDKGDGKKPKKKNYIQNTKSIKKSEYFAKIQLATTLEIPSICLEQGFIASEKEYLRSLTVNKQPKIAIMEIPKDFKAGHISEIITTTGSVTEFDAYFNKETNQVIFASAVFKDFDTCRRAVLELHEDKSIKFRIEYDFYGALEEEMAITNPNLISGKKKEQEKKEQELKKQDKPKTKPYHHEEPMNMIDYYHNPYAFYHFAYPYYPQGYHFSRFQLKVLTKYGRSKKEKLASVFQDYMCTEFYFDESERMYIVEFNNPEDLSSAYQNLNNHVVIGYVMELEPVYPENYQPPETSMQEQLHDRMKLKIKEALLKRFKKNVFAPFAKKILESKKQKDSIDVMKNIVLEKIKKNLEEKERFLERFAMQTKAEKAEPQSSEDEKSENDERDEVSEGSAKYMSEEDFQSPTLEEHEPFSKKQDRMEHDSEEEYQFEDEISTNGQPQTSLQEATTEETSVKKRKHQDLKKAGKKKAQHIPFKPSREEQEIDEKLRAITDGCSKTRGLTLKEIREMKEIKKPVSESVVKDMMKNTMRRMELEAKKNTNESRRQRAESRRAQKMAQDDTKINQFQNRAKKLKFAKSPIHDWGLFALETIEKDEMVIEYVGEVIREALSDIREKRYEQIGIGSSYLFRLDDDYIIDATKRGNLARFINHSCDPNCCAKIIEKDKQKKVVIYATKKIEIGEEITYDYKFPLEENKIPCHCGSAKCKKWLN</sequence>
<feature type="compositionally biased region" description="Basic and acidic residues" evidence="11">
    <location>
        <begin position="342"/>
        <end position="352"/>
    </location>
</feature>
<dbReference type="InterPro" id="IPR044570">
    <property type="entry name" value="Set1-like"/>
</dbReference>
<dbReference type="InterPro" id="IPR046341">
    <property type="entry name" value="SET_dom_sf"/>
</dbReference>
<protein>
    <recommendedName>
        <fullName evidence="2">[histone H3]-lysine(4) N-trimethyltransferase</fullName>
        <ecNumber evidence="2">2.1.1.354</ecNumber>
    </recommendedName>
</protein>
<feature type="compositionally biased region" description="Acidic residues" evidence="11">
    <location>
        <begin position="804"/>
        <end position="815"/>
    </location>
</feature>
<name>A0AA88KQ75_NAELO</name>
<evidence type="ECO:0000256" key="7">
    <source>
        <dbReference type="ARBA" id="ARBA00023242"/>
    </source>
</evidence>
<dbReference type="EC" id="2.1.1.354" evidence="2"/>
<feature type="compositionally biased region" description="Low complexity" evidence="11">
    <location>
        <begin position="55"/>
        <end position="87"/>
    </location>
</feature>
<dbReference type="Pfam" id="PF00856">
    <property type="entry name" value="SET"/>
    <property type="match status" value="1"/>
</dbReference>
<comment type="caution">
    <text evidence="14">The sequence shown here is derived from an EMBL/GenBank/DDBJ whole genome shotgun (WGS) entry which is preliminary data.</text>
</comment>
<organism evidence="14 15">
    <name type="scientific">Naegleria lovaniensis</name>
    <name type="common">Amoeba</name>
    <dbReference type="NCBI Taxonomy" id="51637"/>
    <lineage>
        <taxon>Eukaryota</taxon>
        <taxon>Discoba</taxon>
        <taxon>Heterolobosea</taxon>
        <taxon>Tetramitia</taxon>
        <taxon>Eutetramitia</taxon>
        <taxon>Vahlkampfiidae</taxon>
        <taxon>Naegleria</taxon>
    </lineage>
</organism>
<dbReference type="InterPro" id="IPR003616">
    <property type="entry name" value="Post-SET_dom"/>
</dbReference>
<dbReference type="PANTHER" id="PTHR45814">
    <property type="entry name" value="HISTONE-LYSINE N-METHYLTRANSFERASE SETD1"/>
    <property type="match status" value="1"/>
</dbReference>
<evidence type="ECO:0000256" key="10">
    <source>
        <dbReference type="ARBA" id="ARBA00049129"/>
    </source>
</evidence>
<dbReference type="SMART" id="SM00317">
    <property type="entry name" value="SET"/>
    <property type="match status" value="1"/>
</dbReference>
<feature type="compositionally biased region" description="Basic and acidic residues" evidence="11">
    <location>
        <begin position="37"/>
        <end position="53"/>
    </location>
</feature>
<gene>
    <name evidence="14" type="ORF">C9374_013956</name>
</gene>
<dbReference type="RefSeq" id="XP_044553388.1">
    <property type="nucleotide sequence ID" value="XM_044689889.1"/>
</dbReference>
<comment type="catalytic activity">
    <reaction evidence="9">
        <text>N(6)-methyl-L-lysyl(4)-[histone H3] + S-adenosyl-L-methionine = N(6),N(6)-dimethyl-L-lysyl(4)-[histone H3] + S-adenosyl-L-homocysteine + H(+)</text>
        <dbReference type="Rhea" id="RHEA:60268"/>
        <dbReference type="Rhea" id="RHEA-COMP:15540"/>
        <dbReference type="Rhea" id="RHEA-COMP:15543"/>
        <dbReference type="ChEBI" id="CHEBI:15378"/>
        <dbReference type="ChEBI" id="CHEBI:57856"/>
        <dbReference type="ChEBI" id="CHEBI:59789"/>
        <dbReference type="ChEBI" id="CHEBI:61929"/>
        <dbReference type="ChEBI" id="CHEBI:61976"/>
    </reaction>
</comment>
<dbReference type="Gene3D" id="2.170.270.10">
    <property type="entry name" value="SET domain"/>
    <property type="match status" value="1"/>
</dbReference>
<feature type="compositionally biased region" description="Polar residues" evidence="11">
    <location>
        <begin position="816"/>
        <end position="832"/>
    </location>
</feature>
<feature type="compositionally biased region" description="Basic and acidic residues" evidence="11">
    <location>
        <begin position="1"/>
        <end position="11"/>
    </location>
</feature>
<feature type="compositionally biased region" description="Polar residues" evidence="11">
    <location>
        <begin position="233"/>
        <end position="251"/>
    </location>
</feature>
<evidence type="ECO:0000256" key="2">
    <source>
        <dbReference type="ARBA" id="ARBA00012182"/>
    </source>
</evidence>
<comment type="catalytic activity">
    <reaction evidence="10">
        <text>N(6),N(6)-dimethyl-L-lysyl(4)-[histone H3] + S-adenosyl-L-methionine = N(6),N(6),N(6)-trimethyl-L-lysyl(4)-[histone H3] + S-adenosyl-L-homocysteine + H(+)</text>
        <dbReference type="Rhea" id="RHEA:60272"/>
        <dbReference type="Rhea" id="RHEA-COMP:15537"/>
        <dbReference type="Rhea" id="RHEA-COMP:15540"/>
        <dbReference type="ChEBI" id="CHEBI:15378"/>
        <dbReference type="ChEBI" id="CHEBI:57856"/>
        <dbReference type="ChEBI" id="CHEBI:59789"/>
        <dbReference type="ChEBI" id="CHEBI:61961"/>
        <dbReference type="ChEBI" id="CHEBI:61976"/>
    </reaction>
</comment>
<feature type="region of interest" description="Disordered" evidence="11">
    <location>
        <begin position="534"/>
        <end position="561"/>
    </location>
</feature>
<dbReference type="EMBL" id="PYSW02000007">
    <property type="protein sequence ID" value="KAG2389396.1"/>
    <property type="molecule type" value="Genomic_DNA"/>
</dbReference>
<reference evidence="14 15" key="1">
    <citation type="journal article" date="2018" name="BMC Genomics">
        <title>The genome of Naegleria lovaniensis, the basis for a comparative approach to unravel pathogenicity factors of the human pathogenic amoeba N. fowleri.</title>
        <authorList>
            <person name="Liechti N."/>
            <person name="Schurch N."/>
            <person name="Bruggmann R."/>
            <person name="Wittwer M."/>
        </authorList>
    </citation>
    <scope>NUCLEOTIDE SEQUENCE [LARGE SCALE GENOMIC DNA]</scope>
    <source>
        <strain evidence="14 15">ATCC 30569</strain>
    </source>
</reference>